<accession>A0A232EDQ4</accession>
<dbReference type="STRING" id="543379.A0A232EDQ4"/>
<proteinExistence type="predicted"/>
<feature type="region of interest" description="Disordered" evidence="1">
    <location>
        <begin position="245"/>
        <end position="271"/>
    </location>
</feature>
<organism evidence="2 3">
    <name type="scientific">Trichomalopsis sarcophagae</name>
    <dbReference type="NCBI Taxonomy" id="543379"/>
    <lineage>
        <taxon>Eukaryota</taxon>
        <taxon>Metazoa</taxon>
        <taxon>Ecdysozoa</taxon>
        <taxon>Arthropoda</taxon>
        <taxon>Hexapoda</taxon>
        <taxon>Insecta</taxon>
        <taxon>Pterygota</taxon>
        <taxon>Neoptera</taxon>
        <taxon>Endopterygota</taxon>
        <taxon>Hymenoptera</taxon>
        <taxon>Apocrita</taxon>
        <taxon>Proctotrupomorpha</taxon>
        <taxon>Chalcidoidea</taxon>
        <taxon>Pteromalidae</taxon>
        <taxon>Pteromalinae</taxon>
        <taxon>Trichomalopsis</taxon>
    </lineage>
</organism>
<dbReference type="Proteomes" id="UP000215335">
    <property type="component" value="Unassembled WGS sequence"/>
</dbReference>
<comment type="caution">
    <text evidence="2">The sequence shown here is derived from an EMBL/GenBank/DDBJ whole genome shotgun (WGS) entry which is preliminary data.</text>
</comment>
<evidence type="ECO:0000313" key="3">
    <source>
        <dbReference type="Proteomes" id="UP000215335"/>
    </source>
</evidence>
<dbReference type="GO" id="GO:0003676">
    <property type="term" value="F:nucleic acid binding"/>
    <property type="evidence" value="ECO:0007669"/>
    <property type="project" value="InterPro"/>
</dbReference>
<evidence type="ECO:0000313" key="2">
    <source>
        <dbReference type="EMBL" id="OXU16489.1"/>
    </source>
</evidence>
<gene>
    <name evidence="2" type="ORF">TSAR_001647</name>
</gene>
<dbReference type="Gene3D" id="3.30.420.10">
    <property type="entry name" value="Ribonuclease H-like superfamily/Ribonuclease H"/>
    <property type="match status" value="1"/>
</dbReference>
<name>A0A232EDQ4_9HYME</name>
<dbReference type="EMBL" id="NNAY01006005">
    <property type="protein sequence ID" value="OXU16489.1"/>
    <property type="molecule type" value="Genomic_DNA"/>
</dbReference>
<evidence type="ECO:0008006" key="4">
    <source>
        <dbReference type="Google" id="ProtNLM"/>
    </source>
</evidence>
<protein>
    <recommendedName>
        <fullName evidence="4">Integrase catalytic domain-containing protein</fullName>
    </recommendedName>
</protein>
<reference evidence="2 3" key="1">
    <citation type="journal article" date="2017" name="Curr. Biol.">
        <title>The Evolution of Venom by Co-option of Single-Copy Genes.</title>
        <authorList>
            <person name="Martinson E.O."/>
            <person name="Mrinalini"/>
            <person name="Kelkar Y.D."/>
            <person name="Chang C.H."/>
            <person name="Werren J.H."/>
        </authorList>
    </citation>
    <scope>NUCLEOTIDE SEQUENCE [LARGE SCALE GENOMIC DNA]</scope>
    <source>
        <strain evidence="2 3">Alberta</strain>
        <tissue evidence="2">Whole body</tissue>
    </source>
</reference>
<dbReference type="AlphaFoldDB" id="A0A232EDQ4"/>
<keyword evidence="3" id="KW-1185">Reference proteome</keyword>
<evidence type="ECO:0000256" key="1">
    <source>
        <dbReference type="SAM" id="MobiDB-lite"/>
    </source>
</evidence>
<sequence>MIAAFIETKHTTWDEHIPEFALTYNIAIHESSRSSPAFLNYGRNPTAQKRQEKYYNAKHRDIEHKVGEKVWARNRILSSAAQAIAAKLSLKYADPFIVSARVGMKSYKLQTEQGVDIGKVAVYDLKPCHDEEQFPGDTPESHNSDSTVPEPPISPKERKTNTQLFPNLRHLQKRRRALRHKFRLRLYRSAGADHEETSPNQLYNLSDRTMLPVKKPETIIKMPDELLEQIEKLVAEMILAQTSQISPTLSRRASPRRPTKGRETAQCCSPA</sequence>
<feature type="region of interest" description="Disordered" evidence="1">
    <location>
        <begin position="129"/>
        <end position="159"/>
    </location>
</feature>
<dbReference type="InterPro" id="IPR036397">
    <property type="entry name" value="RNaseH_sf"/>
</dbReference>
<dbReference type="OrthoDB" id="7701485at2759"/>